<feature type="domain" description="Electron transfer flavoprotein alpha/beta-subunit N-terminal" evidence="1">
    <location>
        <begin position="22"/>
        <end position="213"/>
    </location>
</feature>
<accession>A0A0G2ZEY6</accession>
<evidence type="ECO:0000259" key="1">
    <source>
        <dbReference type="SMART" id="SM00893"/>
    </source>
</evidence>
<evidence type="ECO:0000313" key="3">
    <source>
        <dbReference type="Proteomes" id="UP000035159"/>
    </source>
</evidence>
<dbReference type="InterPro" id="IPR033948">
    <property type="entry name" value="ETF_beta_N"/>
</dbReference>
<dbReference type="PIRSF" id="PIRSF000090">
    <property type="entry name" value="Beta-ETF"/>
    <property type="match status" value="1"/>
</dbReference>
<dbReference type="EMBL" id="CP011232">
    <property type="protein sequence ID" value="AKI97393.1"/>
    <property type="molecule type" value="Genomic_DNA"/>
</dbReference>
<gene>
    <name evidence="2" type="ORF">IX53_05690</name>
</gene>
<dbReference type="OrthoDB" id="9804960at2"/>
<dbReference type="CDD" id="cd01714">
    <property type="entry name" value="ETF_beta"/>
    <property type="match status" value="1"/>
</dbReference>
<dbReference type="GO" id="GO:0009055">
    <property type="term" value="F:electron transfer activity"/>
    <property type="evidence" value="ECO:0007669"/>
    <property type="project" value="InterPro"/>
</dbReference>
<name>A0A0G2ZEY6_9BACT</name>
<dbReference type="SMART" id="SM00893">
    <property type="entry name" value="ETF"/>
    <property type="match status" value="1"/>
</dbReference>
<dbReference type="STRING" id="1330330.IX53_05690"/>
<dbReference type="PANTHER" id="PTHR21294:SF17">
    <property type="entry name" value="PROTEIN FIXA"/>
    <property type="match status" value="1"/>
</dbReference>
<dbReference type="InterPro" id="IPR012255">
    <property type="entry name" value="ETF_b"/>
</dbReference>
<dbReference type="KEGG" id="kpf:IX53_05690"/>
<dbReference type="PATRIC" id="fig|1330330.3.peg.1151"/>
<dbReference type="PANTHER" id="PTHR21294">
    <property type="entry name" value="ELECTRON TRANSFER FLAVOPROTEIN BETA-SUBUNIT"/>
    <property type="match status" value="1"/>
</dbReference>
<keyword evidence="3" id="KW-1185">Reference proteome</keyword>
<proteinExistence type="predicted"/>
<evidence type="ECO:0000313" key="2">
    <source>
        <dbReference type="EMBL" id="AKI97393.1"/>
    </source>
</evidence>
<dbReference type="RefSeq" id="WP_047754527.1">
    <property type="nucleotide sequence ID" value="NZ_CAJUHA010000015.1"/>
</dbReference>
<dbReference type="Proteomes" id="UP000035159">
    <property type="component" value="Chromosome"/>
</dbReference>
<dbReference type="SUPFAM" id="SSF52402">
    <property type="entry name" value="Adenine nucleotide alpha hydrolases-like"/>
    <property type="match status" value="1"/>
</dbReference>
<organism evidence="2 3">
    <name type="scientific">Kosmotoga pacifica</name>
    <dbReference type="NCBI Taxonomy" id="1330330"/>
    <lineage>
        <taxon>Bacteria</taxon>
        <taxon>Thermotogati</taxon>
        <taxon>Thermotogota</taxon>
        <taxon>Thermotogae</taxon>
        <taxon>Kosmotogales</taxon>
        <taxon>Kosmotogaceae</taxon>
        <taxon>Kosmotoga</taxon>
    </lineage>
</organism>
<dbReference type="AlphaFoldDB" id="A0A0G2ZEY6"/>
<reference evidence="2 3" key="1">
    <citation type="submission" date="2015-04" db="EMBL/GenBank/DDBJ databases">
        <title>Complete Genome Sequence of Kosmotoga pacifica SLHLJ1.</title>
        <authorList>
            <person name="Jiang L.J."/>
            <person name="Shao Z.Z."/>
            <person name="Jebbar M."/>
        </authorList>
    </citation>
    <scope>NUCLEOTIDE SEQUENCE [LARGE SCALE GENOMIC DNA]</scope>
    <source>
        <strain evidence="2 3">SLHLJ1</strain>
    </source>
</reference>
<protein>
    <submittedName>
        <fullName evidence="2">Electron transfer flavoprotein subunit beta</fullName>
    </submittedName>
</protein>
<dbReference type="InterPro" id="IPR014729">
    <property type="entry name" value="Rossmann-like_a/b/a_fold"/>
</dbReference>
<dbReference type="Gene3D" id="3.40.50.620">
    <property type="entry name" value="HUPs"/>
    <property type="match status" value="1"/>
</dbReference>
<dbReference type="InterPro" id="IPR014730">
    <property type="entry name" value="ETF_a/b_N"/>
</dbReference>
<sequence>MKIAVLIKQVPDTDLVKLDPETGTMIREDSGNVINPLDLHAIEAALRIKESLGAQITVFSMGPPAAEEALKEAIAMGVDAAFLLSDRRFAGADTLATAITLSKAVKKLGPFELILTGEKAVDGETGQVGPEVGTLLGMPVFSYVSKIQEVFEYGITVEREVEDGREIWEASFPCLLTLTKEVNEPRLPTLSMKKKARRMKIDTLNCDSLGLDPSVVGLKGSPTRVVRISSPKISRNVVIYEGKKLEEGISKIAELLRPYLEEEHEKTYMGNS</sequence>
<dbReference type="Pfam" id="PF01012">
    <property type="entry name" value="ETF"/>
    <property type="match status" value="1"/>
</dbReference>